<dbReference type="AlphaFoldDB" id="A0A164Z2Q1"/>
<evidence type="ECO:0000313" key="2">
    <source>
        <dbReference type="EMBL" id="KZM95234.1"/>
    </source>
</evidence>
<gene>
    <name evidence="2" type="ORF">DCAR_018476</name>
</gene>
<evidence type="ECO:0000256" key="1">
    <source>
        <dbReference type="SAM" id="MobiDB-lite"/>
    </source>
</evidence>
<feature type="region of interest" description="Disordered" evidence="1">
    <location>
        <begin position="1"/>
        <end position="51"/>
    </location>
</feature>
<reference evidence="2" key="1">
    <citation type="journal article" date="2016" name="Nat. Genet.">
        <title>A high-quality carrot genome assembly provides new insights into carotenoid accumulation and asterid genome evolution.</title>
        <authorList>
            <person name="Iorizzo M."/>
            <person name="Ellison S."/>
            <person name="Senalik D."/>
            <person name="Zeng P."/>
            <person name="Satapoomin P."/>
            <person name="Huang J."/>
            <person name="Bowman M."/>
            <person name="Iovene M."/>
            <person name="Sanseverino W."/>
            <person name="Cavagnaro P."/>
            <person name="Yildiz M."/>
            <person name="Macko-Podgorni A."/>
            <person name="Moranska E."/>
            <person name="Grzebelus E."/>
            <person name="Grzebelus D."/>
            <person name="Ashrafi H."/>
            <person name="Zheng Z."/>
            <person name="Cheng S."/>
            <person name="Spooner D."/>
            <person name="Van Deynze A."/>
            <person name="Simon P."/>
        </authorList>
    </citation>
    <scope>NUCLEOTIDE SEQUENCE [LARGE SCALE GENOMIC DNA]</scope>
    <source>
        <tissue evidence="2">Leaf</tissue>
    </source>
</reference>
<dbReference type="EMBL" id="LNRQ01000005">
    <property type="protein sequence ID" value="KZM95234.1"/>
    <property type="molecule type" value="Genomic_DNA"/>
</dbReference>
<protein>
    <submittedName>
        <fullName evidence="2">Uncharacterized protein</fullName>
    </submittedName>
</protein>
<name>A0A164Z2Q1_DAUCS</name>
<sequence>MSRNNAHKLLFLTKPKKKHERSHELEPENAGQPIQSGCRRTLNQSIQRPEK</sequence>
<proteinExistence type="predicted"/>
<dbReference type="Gramene" id="KZM95234">
    <property type="protein sequence ID" value="KZM95234"/>
    <property type="gene ID" value="DCAR_018476"/>
</dbReference>
<comment type="caution">
    <text evidence="2">The sequence shown here is derived from an EMBL/GenBank/DDBJ whole genome shotgun (WGS) entry which is preliminary data.</text>
</comment>
<feature type="compositionally biased region" description="Polar residues" evidence="1">
    <location>
        <begin position="41"/>
        <end position="51"/>
    </location>
</feature>
<organism evidence="2">
    <name type="scientific">Daucus carota subsp. sativus</name>
    <name type="common">Carrot</name>
    <dbReference type="NCBI Taxonomy" id="79200"/>
    <lineage>
        <taxon>Eukaryota</taxon>
        <taxon>Viridiplantae</taxon>
        <taxon>Streptophyta</taxon>
        <taxon>Embryophyta</taxon>
        <taxon>Tracheophyta</taxon>
        <taxon>Spermatophyta</taxon>
        <taxon>Magnoliopsida</taxon>
        <taxon>eudicotyledons</taxon>
        <taxon>Gunneridae</taxon>
        <taxon>Pentapetalae</taxon>
        <taxon>asterids</taxon>
        <taxon>campanulids</taxon>
        <taxon>Apiales</taxon>
        <taxon>Apiaceae</taxon>
        <taxon>Apioideae</taxon>
        <taxon>Scandiceae</taxon>
        <taxon>Daucinae</taxon>
        <taxon>Daucus</taxon>
        <taxon>Daucus sect. Daucus</taxon>
    </lineage>
</organism>
<accession>A0A164Z2Q1</accession>